<dbReference type="GO" id="GO:0004842">
    <property type="term" value="F:ubiquitin-protein transferase activity"/>
    <property type="evidence" value="ECO:0007669"/>
    <property type="project" value="InterPro"/>
</dbReference>
<accession>A0A1R0H6F6</accession>
<dbReference type="AlphaFoldDB" id="A0A1R0H6F6"/>
<organism evidence="1 2">
    <name type="scientific">Smittium mucronatum</name>
    <dbReference type="NCBI Taxonomy" id="133383"/>
    <lineage>
        <taxon>Eukaryota</taxon>
        <taxon>Fungi</taxon>
        <taxon>Fungi incertae sedis</taxon>
        <taxon>Zoopagomycota</taxon>
        <taxon>Kickxellomycotina</taxon>
        <taxon>Harpellomycetes</taxon>
        <taxon>Harpellales</taxon>
        <taxon>Legeriomycetaceae</taxon>
        <taxon>Smittium</taxon>
    </lineage>
</organism>
<evidence type="ECO:0000313" key="1">
    <source>
        <dbReference type="EMBL" id="OLY84755.1"/>
    </source>
</evidence>
<dbReference type="Proteomes" id="UP000187455">
    <property type="component" value="Unassembled WGS sequence"/>
</dbReference>
<protein>
    <submittedName>
        <fullName evidence="1">Protein FYV10</fullName>
    </submittedName>
</protein>
<dbReference type="GO" id="GO:0005634">
    <property type="term" value="C:nucleus"/>
    <property type="evidence" value="ECO:0007669"/>
    <property type="project" value="TreeGrafter"/>
</dbReference>
<gene>
    <name evidence="1" type="ORF">AYI68_g1075</name>
</gene>
<keyword evidence="2" id="KW-1185">Reference proteome</keyword>
<dbReference type="GO" id="GO:0005737">
    <property type="term" value="C:cytoplasm"/>
    <property type="evidence" value="ECO:0007669"/>
    <property type="project" value="TreeGrafter"/>
</dbReference>
<sequence>MTITLDKSSVENSISIESPFMKVAVEKLKKVVRNSQKQIEKEMNVAIDLIDQINNVPPKIQEDETRKFLYSKLLEKLLQLQEEIKFSKEQESSFVKLINQRALEYSSLDSLNPNSPEYTNWRNKRLDRFLMDYMMRSGYQESATVLAKCSGLTSFSDNDIFERLISIDNSLRKNQNCSECLSWCLENKISLRKMNVITP</sequence>
<proteinExistence type="predicted"/>
<dbReference type="SMART" id="SM00667">
    <property type="entry name" value="LisH"/>
    <property type="match status" value="1"/>
</dbReference>
<dbReference type="PROSITE" id="PS50896">
    <property type="entry name" value="LISH"/>
    <property type="match status" value="1"/>
</dbReference>
<dbReference type="InterPro" id="IPR006594">
    <property type="entry name" value="LisH"/>
</dbReference>
<name>A0A1R0H6F6_9FUNG</name>
<dbReference type="GO" id="GO:0043161">
    <property type="term" value="P:proteasome-mediated ubiquitin-dependent protein catabolic process"/>
    <property type="evidence" value="ECO:0007669"/>
    <property type="project" value="InterPro"/>
</dbReference>
<dbReference type="OrthoDB" id="1933455at2759"/>
<dbReference type="EMBL" id="LSSL01000371">
    <property type="protein sequence ID" value="OLY84755.1"/>
    <property type="molecule type" value="Genomic_DNA"/>
</dbReference>
<reference evidence="1 2" key="1">
    <citation type="journal article" date="2016" name="Mol. Biol. Evol.">
        <title>Genome-Wide Survey of Gut Fungi (Harpellales) Reveals the First Horizontally Transferred Ubiquitin Gene from a Mosquito Host.</title>
        <authorList>
            <person name="Wang Y."/>
            <person name="White M.M."/>
            <person name="Kvist S."/>
            <person name="Moncalvo J.M."/>
        </authorList>
    </citation>
    <scope>NUCLEOTIDE SEQUENCE [LARGE SCALE GENOMIC DNA]</scope>
    <source>
        <strain evidence="1 2">ALG-7-W6</strain>
    </source>
</reference>
<dbReference type="GO" id="GO:0034657">
    <property type="term" value="C:GID complex"/>
    <property type="evidence" value="ECO:0007669"/>
    <property type="project" value="TreeGrafter"/>
</dbReference>
<dbReference type="STRING" id="133383.A0A1R0H6F6"/>
<dbReference type="PANTHER" id="PTHR12170">
    <property type="entry name" value="MACROPHAGE ERYTHROBLAST ATTACHER-RELATED"/>
    <property type="match status" value="1"/>
</dbReference>
<evidence type="ECO:0000313" key="2">
    <source>
        <dbReference type="Proteomes" id="UP000187455"/>
    </source>
</evidence>
<dbReference type="InterPro" id="IPR045098">
    <property type="entry name" value="Fyv10_fam"/>
</dbReference>
<comment type="caution">
    <text evidence="1">The sequence shown here is derived from an EMBL/GenBank/DDBJ whole genome shotgun (WGS) entry which is preliminary data.</text>
</comment>
<dbReference type="PANTHER" id="PTHR12170:SF2">
    <property type="entry name" value="E3 UBIQUITIN-PROTEIN TRANSFERASE MAEA"/>
    <property type="match status" value="1"/>
</dbReference>